<dbReference type="Pfam" id="PF00498">
    <property type="entry name" value="FHA"/>
    <property type="match status" value="1"/>
</dbReference>
<dbReference type="PANTHER" id="PTHR33495">
    <property type="entry name" value="ANTI-SIGMA FACTOR ANTAGONIST TM_1081-RELATED-RELATED"/>
    <property type="match status" value="1"/>
</dbReference>
<evidence type="ECO:0000256" key="1">
    <source>
        <dbReference type="SAM" id="MobiDB-lite"/>
    </source>
</evidence>
<dbReference type="Gene3D" id="2.60.200.20">
    <property type="match status" value="1"/>
</dbReference>
<protein>
    <submittedName>
        <fullName evidence="4">FHA domain protein</fullName>
    </submittedName>
</protein>
<evidence type="ECO:0000313" key="4">
    <source>
        <dbReference type="EMBL" id="QDV36761.1"/>
    </source>
</evidence>
<dbReference type="GO" id="GO:0043856">
    <property type="term" value="F:anti-sigma factor antagonist activity"/>
    <property type="evidence" value="ECO:0007669"/>
    <property type="project" value="TreeGrafter"/>
</dbReference>
<dbReference type="SMART" id="SM00240">
    <property type="entry name" value="FHA"/>
    <property type="match status" value="1"/>
</dbReference>
<dbReference type="InterPro" id="IPR008984">
    <property type="entry name" value="SMAD_FHA_dom_sf"/>
</dbReference>
<dbReference type="CDD" id="cd00060">
    <property type="entry name" value="FHA"/>
    <property type="match status" value="1"/>
</dbReference>
<feature type="compositionally biased region" description="Pro residues" evidence="1">
    <location>
        <begin position="226"/>
        <end position="236"/>
    </location>
</feature>
<dbReference type="InterPro" id="IPR000253">
    <property type="entry name" value="FHA_dom"/>
</dbReference>
<keyword evidence="5" id="KW-1185">Reference proteome</keyword>
<dbReference type="PROSITE" id="PS50006">
    <property type="entry name" value="FHA_DOMAIN"/>
    <property type="match status" value="1"/>
</dbReference>
<evidence type="ECO:0000313" key="5">
    <source>
        <dbReference type="Proteomes" id="UP000317835"/>
    </source>
</evidence>
<feature type="domain" description="FHA" evidence="2">
    <location>
        <begin position="263"/>
        <end position="312"/>
    </location>
</feature>
<dbReference type="PROSITE" id="PS50801">
    <property type="entry name" value="STAS"/>
    <property type="match status" value="2"/>
</dbReference>
<dbReference type="Proteomes" id="UP000317835">
    <property type="component" value="Chromosome"/>
</dbReference>
<dbReference type="AlphaFoldDB" id="A0A518H7J8"/>
<dbReference type="CDD" id="cd07043">
    <property type="entry name" value="STAS_anti-anti-sigma_factors"/>
    <property type="match status" value="1"/>
</dbReference>
<feature type="domain" description="STAS" evidence="3">
    <location>
        <begin position="112"/>
        <end position="195"/>
    </location>
</feature>
<proteinExistence type="predicted"/>
<dbReference type="Pfam" id="PF01740">
    <property type="entry name" value="STAS"/>
    <property type="match status" value="2"/>
</dbReference>
<evidence type="ECO:0000259" key="2">
    <source>
        <dbReference type="PROSITE" id="PS50006"/>
    </source>
</evidence>
<dbReference type="SUPFAM" id="SSF52091">
    <property type="entry name" value="SpoIIaa-like"/>
    <property type="match status" value="2"/>
</dbReference>
<evidence type="ECO:0000259" key="3">
    <source>
        <dbReference type="PROSITE" id="PS50801"/>
    </source>
</evidence>
<dbReference type="SUPFAM" id="SSF49879">
    <property type="entry name" value="SMAD/FHA domain"/>
    <property type="match status" value="1"/>
</dbReference>
<organism evidence="4 5">
    <name type="scientific">Tautonia plasticadhaerens</name>
    <dbReference type="NCBI Taxonomy" id="2527974"/>
    <lineage>
        <taxon>Bacteria</taxon>
        <taxon>Pseudomonadati</taxon>
        <taxon>Planctomycetota</taxon>
        <taxon>Planctomycetia</taxon>
        <taxon>Isosphaerales</taxon>
        <taxon>Isosphaeraceae</taxon>
        <taxon>Tautonia</taxon>
    </lineage>
</organism>
<feature type="domain" description="STAS" evidence="3">
    <location>
        <begin position="414"/>
        <end position="498"/>
    </location>
</feature>
<dbReference type="Gene3D" id="3.30.750.24">
    <property type="entry name" value="STAS domain"/>
    <property type="match status" value="2"/>
</dbReference>
<dbReference type="OrthoDB" id="243973at2"/>
<feature type="region of interest" description="Disordered" evidence="1">
    <location>
        <begin position="1"/>
        <end position="29"/>
    </location>
</feature>
<dbReference type="InterPro" id="IPR036513">
    <property type="entry name" value="STAS_dom_sf"/>
</dbReference>
<dbReference type="InterPro" id="IPR002645">
    <property type="entry name" value="STAS_dom"/>
</dbReference>
<dbReference type="EMBL" id="CP036426">
    <property type="protein sequence ID" value="QDV36761.1"/>
    <property type="molecule type" value="Genomic_DNA"/>
</dbReference>
<reference evidence="4 5" key="1">
    <citation type="submission" date="2019-02" db="EMBL/GenBank/DDBJ databases">
        <title>Deep-cultivation of Planctomycetes and their phenomic and genomic characterization uncovers novel biology.</title>
        <authorList>
            <person name="Wiegand S."/>
            <person name="Jogler M."/>
            <person name="Boedeker C."/>
            <person name="Pinto D."/>
            <person name="Vollmers J."/>
            <person name="Rivas-Marin E."/>
            <person name="Kohn T."/>
            <person name="Peeters S.H."/>
            <person name="Heuer A."/>
            <person name="Rast P."/>
            <person name="Oberbeckmann S."/>
            <person name="Bunk B."/>
            <person name="Jeske O."/>
            <person name="Meyerdierks A."/>
            <person name="Storesund J.E."/>
            <person name="Kallscheuer N."/>
            <person name="Luecker S."/>
            <person name="Lage O.M."/>
            <person name="Pohl T."/>
            <person name="Merkel B.J."/>
            <person name="Hornburger P."/>
            <person name="Mueller R.-W."/>
            <person name="Bruemmer F."/>
            <person name="Labrenz M."/>
            <person name="Spormann A.M."/>
            <person name="Op den Camp H."/>
            <person name="Overmann J."/>
            <person name="Amann R."/>
            <person name="Jetten M.S.M."/>
            <person name="Mascher T."/>
            <person name="Medema M.H."/>
            <person name="Devos D.P."/>
            <person name="Kaster A.-K."/>
            <person name="Ovreas L."/>
            <person name="Rohde M."/>
            <person name="Galperin M.Y."/>
            <person name="Jogler C."/>
        </authorList>
    </citation>
    <scope>NUCLEOTIDE SEQUENCE [LARGE SCALE GENOMIC DNA]</scope>
    <source>
        <strain evidence="4 5">ElP</strain>
    </source>
</reference>
<feature type="compositionally biased region" description="Polar residues" evidence="1">
    <location>
        <begin position="1"/>
        <end position="10"/>
    </location>
</feature>
<sequence>MDRALTSTADQAVRGPGDAYAPSLDSTESDRRLEDWIASRLEGKPDRPRHSTWSIRMPPEVVGGRAGDCENADFRAGTNPGWKRVNVDPIGDVIVVTPVDSQLLGEVTLAELRSELFRLCDAGCGRLVLNLARVDRFSSQFLELLITLDRHCSMVPGGTLRVCMVGPELARLLAISGLDRRFGIAPDLPQALAAPWPSTPRTVPVEILEELIRRPTSPTTGEEAPDPSPAVPPPGAGPTSLAALVIRVAGTEPRVVPIPEAGLRIGRDASCEVLVSDPAVSRVHAWVGPRDGRLTLEDLGSTNGTSISGRVIRAEGVWIRAGSEFSIGPGRFGLSDAPDPIVEDILDEWSHAPEAPESVPGPTMCLLSGSGDDPDADPHAAGDPFTIRCEAIEGVLVLTPMVPRLDDEAAIGPIRDRIDALIRESGPTPRIVVNLAPLVSLSGRGIGLLLSQQLRLRREGGGVRLAQPNAAVATAMEIVSLSTLIETFPTIHDAVLTRWAD</sequence>
<dbReference type="KEGG" id="tpla:ElP_46900"/>
<feature type="region of interest" description="Disordered" evidence="1">
    <location>
        <begin position="216"/>
        <end position="236"/>
    </location>
</feature>
<dbReference type="RefSeq" id="WP_145273562.1">
    <property type="nucleotide sequence ID" value="NZ_CP036426.1"/>
</dbReference>
<accession>A0A518H7J8</accession>
<name>A0A518H7J8_9BACT</name>
<gene>
    <name evidence="4" type="ORF">ElP_46900</name>
</gene>